<dbReference type="InterPro" id="IPR029498">
    <property type="entry name" value="HeLo_dom"/>
</dbReference>
<reference evidence="2" key="2">
    <citation type="journal article" date="2023" name="IMA Fungus">
        <title>Comparative genomic study of the Penicillium genus elucidates a diverse pangenome and 15 lateral gene transfer events.</title>
        <authorList>
            <person name="Petersen C."/>
            <person name="Sorensen T."/>
            <person name="Nielsen M.R."/>
            <person name="Sondergaard T.E."/>
            <person name="Sorensen J.L."/>
            <person name="Fitzpatrick D.A."/>
            <person name="Frisvad J.C."/>
            <person name="Nielsen K.L."/>
        </authorList>
    </citation>
    <scope>NUCLEOTIDE SEQUENCE</scope>
    <source>
        <strain evidence="2">IBT 16125</strain>
    </source>
</reference>
<dbReference type="AlphaFoldDB" id="A0AAD6BUX7"/>
<dbReference type="PANTHER" id="PTHR37542:SF3">
    <property type="entry name" value="PRION-INHIBITION AND PROPAGATION HELO DOMAIN-CONTAINING PROTEIN"/>
    <property type="match status" value="1"/>
</dbReference>
<evidence type="ECO:0000313" key="3">
    <source>
        <dbReference type="Proteomes" id="UP001213681"/>
    </source>
</evidence>
<accession>A0AAD6BUX7</accession>
<dbReference type="Pfam" id="PF14479">
    <property type="entry name" value="HeLo"/>
    <property type="match status" value="1"/>
</dbReference>
<evidence type="ECO:0000259" key="1">
    <source>
        <dbReference type="Pfam" id="PF14479"/>
    </source>
</evidence>
<dbReference type="Proteomes" id="UP001213681">
    <property type="component" value="Unassembled WGS sequence"/>
</dbReference>
<protein>
    <recommendedName>
        <fullName evidence="1">Prion-inhibition and propagation HeLo domain-containing protein</fullName>
    </recommendedName>
</protein>
<evidence type="ECO:0000313" key="2">
    <source>
        <dbReference type="EMBL" id="KAJ5432506.1"/>
    </source>
</evidence>
<comment type="caution">
    <text evidence="2">The sequence shown here is derived from an EMBL/GenBank/DDBJ whole genome shotgun (WGS) entry which is preliminary data.</text>
</comment>
<dbReference type="RefSeq" id="XP_056759798.1">
    <property type="nucleotide sequence ID" value="XM_056915044.1"/>
</dbReference>
<dbReference type="PANTHER" id="PTHR37542">
    <property type="entry name" value="HELO DOMAIN-CONTAINING PROTEIN-RELATED"/>
    <property type="match status" value="1"/>
</dbReference>
<dbReference type="EMBL" id="JAPVEA010000009">
    <property type="protein sequence ID" value="KAJ5432506.1"/>
    <property type="molecule type" value="Genomic_DNA"/>
</dbReference>
<dbReference type="InterPro" id="IPR038305">
    <property type="entry name" value="HeLo_sf"/>
</dbReference>
<feature type="domain" description="Prion-inhibition and propagation HeLo" evidence="1">
    <location>
        <begin position="6"/>
        <end position="199"/>
    </location>
</feature>
<sequence length="281" mass="30868">MAEAFGIVSGAAGIAAAFTSCVDCFQYVQVGRHFGRDFQTDLLSLNFARLRLTRWGQAVNVLGDPQLGRPDATPDELRAVKNSLLQILVLFTGTEKISKKYKLNAKAGDDLSILSAGDLEPAIVSLENKMKALAMKRQKRTSISKTASWALYHRSELRELITSITSLIDQMENLFPAPQKQVALVREEIAEIQDSQALKYVEKAAEGVDDMLYQAAKEARTGHQYLNVKITNKAKGQTADTYSSDWNGKAVGTSHSYNGVLVNDATALIGNTYGGKDFWEE</sequence>
<dbReference type="GeneID" id="81605287"/>
<organism evidence="2 3">
    <name type="scientific">Penicillium daleae</name>
    <dbReference type="NCBI Taxonomy" id="63821"/>
    <lineage>
        <taxon>Eukaryota</taxon>
        <taxon>Fungi</taxon>
        <taxon>Dikarya</taxon>
        <taxon>Ascomycota</taxon>
        <taxon>Pezizomycotina</taxon>
        <taxon>Eurotiomycetes</taxon>
        <taxon>Eurotiomycetidae</taxon>
        <taxon>Eurotiales</taxon>
        <taxon>Aspergillaceae</taxon>
        <taxon>Penicillium</taxon>
    </lineage>
</organism>
<reference evidence="2" key="1">
    <citation type="submission" date="2022-12" db="EMBL/GenBank/DDBJ databases">
        <authorList>
            <person name="Petersen C."/>
        </authorList>
    </citation>
    <scope>NUCLEOTIDE SEQUENCE</scope>
    <source>
        <strain evidence="2">IBT 16125</strain>
    </source>
</reference>
<dbReference type="Gene3D" id="1.20.120.1020">
    <property type="entry name" value="Prion-inhibition and propagation, HeLo domain"/>
    <property type="match status" value="1"/>
</dbReference>
<name>A0AAD6BUX7_9EURO</name>
<gene>
    <name evidence="2" type="ORF">N7458_011662</name>
</gene>
<proteinExistence type="predicted"/>
<keyword evidence="3" id="KW-1185">Reference proteome</keyword>